<dbReference type="GO" id="GO:0004713">
    <property type="term" value="F:protein tyrosine kinase activity"/>
    <property type="evidence" value="ECO:0007669"/>
    <property type="project" value="UniProtKB-KW"/>
</dbReference>
<evidence type="ECO:0000256" key="3">
    <source>
        <dbReference type="ARBA" id="ARBA00050405"/>
    </source>
</evidence>
<dbReference type="SFLD" id="SFLDS00003">
    <property type="entry name" value="Haloacid_Dehalogenase"/>
    <property type="match status" value="1"/>
</dbReference>
<comment type="caution">
    <text evidence="6">The sequence shown here is derived from an EMBL/GenBank/DDBJ whole genome shotgun (WGS) entry which is preliminary data.</text>
</comment>
<evidence type="ECO:0000256" key="1">
    <source>
        <dbReference type="ARBA" id="ARBA00006171"/>
    </source>
</evidence>
<keyword evidence="7" id="KW-1185">Reference proteome</keyword>
<dbReference type="InterPro" id="IPR006439">
    <property type="entry name" value="HAD-SF_hydro_IA"/>
</dbReference>
<dbReference type="Gene3D" id="3.40.50.1000">
    <property type="entry name" value="HAD superfamily/HAD-like"/>
    <property type="match status" value="1"/>
</dbReference>
<evidence type="ECO:0000313" key="6">
    <source>
        <dbReference type="EMBL" id="TPG14152.1"/>
    </source>
</evidence>
<comment type="catalytic activity">
    <reaction evidence="3">
        <text>L-tyrosyl-[protein] + ATP = O-phospho-L-tyrosyl-[protein] + ADP + H(+)</text>
        <dbReference type="Rhea" id="RHEA:10596"/>
        <dbReference type="Rhea" id="RHEA-COMP:10136"/>
        <dbReference type="Rhea" id="RHEA-COMP:20101"/>
        <dbReference type="ChEBI" id="CHEBI:15378"/>
        <dbReference type="ChEBI" id="CHEBI:30616"/>
        <dbReference type="ChEBI" id="CHEBI:46858"/>
        <dbReference type="ChEBI" id="CHEBI:61978"/>
        <dbReference type="ChEBI" id="CHEBI:456216"/>
    </reaction>
    <physiologicalReaction direction="left-to-right" evidence="3">
        <dbReference type="Rhea" id="RHEA:10597"/>
    </physiologicalReaction>
</comment>
<dbReference type="GO" id="GO:0005829">
    <property type="term" value="C:cytosol"/>
    <property type="evidence" value="ECO:0007669"/>
    <property type="project" value="TreeGrafter"/>
</dbReference>
<dbReference type="SUPFAM" id="SSF56784">
    <property type="entry name" value="HAD-like"/>
    <property type="match status" value="1"/>
</dbReference>
<dbReference type="InterPro" id="IPR036412">
    <property type="entry name" value="HAD-like_sf"/>
</dbReference>
<proteinExistence type="inferred from homology"/>
<evidence type="ECO:0000256" key="2">
    <source>
        <dbReference type="ARBA" id="ARBA00023137"/>
    </source>
</evidence>
<gene>
    <name evidence="6" type="ORF">EAH86_17435</name>
</gene>
<dbReference type="SFLD" id="SFLDG01135">
    <property type="entry name" value="C1.5.6:_HAD__Beta-PGM__Phospha"/>
    <property type="match status" value="1"/>
</dbReference>
<dbReference type="Gene3D" id="1.10.150.240">
    <property type="entry name" value="Putative phosphatase, domain 2"/>
    <property type="match status" value="1"/>
</dbReference>
<comment type="similarity">
    <text evidence="1">Belongs to the HAD-like hydrolase superfamily. CbbY/CbbZ/Gph/YieH family.</text>
</comment>
<reference evidence="6 7" key="1">
    <citation type="journal article" date="2019" name="Environ. Microbiol.">
        <title>Species interactions and distinct microbial communities in high Arctic permafrost affected cryosols are associated with the CH4 and CO2 gas fluxes.</title>
        <authorList>
            <person name="Altshuler I."/>
            <person name="Hamel J."/>
            <person name="Turney S."/>
            <person name="Magnuson E."/>
            <person name="Levesque R."/>
            <person name="Greer C."/>
            <person name="Whyte L.G."/>
        </authorList>
    </citation>
    <scope>NUCLEOTIDE SEQUENCE [LARGE SCALE GENOMIC DNA]</scope>
    <source>
        <strain evidence="6 7">S9.3A</strain>
    </source>
</reference>
<dbReference type="OrthoDB" id="9776368at2"/>
<dbReference type="InterPro" id="IPR041492">
    <property type="entry name" value="HAD_2"/>
</dbReference>
<dbReference type="SFLD" id="SFLDG01129">
    <property type="entry name" value="C1.5:_HAD__Beta-PGM__Phosphata"/>
    <property type="match status" value="1"/>
</dbReference>
<dbReference type="PANTHER" id="PTHR43434:SF26">
    <property type="entry name" value="PYROPHOSPHATASE PPAX"/>
    <property type="match status" value="1"/>
</dbReference>
<dbReference type="GO" id="GO:0008967">
    <property type="term" value="F:phosphoglycolate phosphatase activity"/>
    <property type="evidence" value="ECO:0007669"/>
    <property type="project" value="TreeGrafter"/>
</dbReference>
<dbReference type="NCBIfam" id="TIGR01549">
    <property type="entry name" value="HAD-SF-IA-v1"/>
    <property type="match status" value="1"/>
</dbReference>
<dbReference type="PANTHER" id="PTHR43434">
    <property type="entry name" value="PHOSPHOGLYCOLATE PHOSPHATASE"/>
    <property type="match status" value="1"/>
</dbReference>
<dbReference type="EMBL" id="RCZM01000006">
    <property type="protein sequence ID" value="TPG14152.1"/>
    <property type="molecule type" value="Genomic_DNA"/>
</dbReference>
<dbReference type="Pfam" id="PF13419">
    <property type="entry name" value="HAD_2"/>
    <property type="match status" value="1"/>
</dbReference>
<dbReference type="InterPro" id="IPR050155">
    <property type="entry name" value="HAD-like_hydrolase_sf"/>
</dbReference>
<dbReference type="AlphaFoldDB" id="A0A502CN19"/>
<keyword evidence="6" id="KW-0378">Hydrolase</keyword>
<keyword evidence="2" id="KW-0808">Transferase</keyword>
<organism evidence="6 7">
    <name type="scientific">Pedococcus bigeumensis</name>
    <dbReference type="NCBI Taxonomy" id="433644"/>
    <lineage>
        <taxon>Bacteria</taxon>
        <taxon>Bacillati</taxon>
        <taxon>Actinomycetota</taxon>
        <taxon>Actinomycetes</taxon>
        <taxon>Micrococcales</taxon>
        <taxon>Intrasporangiaceae</taxon>
        <taxon>Pedococcus</taxon>
    </lineage>
</organism>
<evidence type="ECO:0000313" key="7">
    <source>
        <dbReference type="Proteomes" id="UP000317722"/>
    </source>
</evidence>
<sequence length="218" mass="23042">MTPRWPVVLFDFDGTLADTIPLIVASYHHALGSVLGERAADDEVRSWIGRPLQPVLEERYPGRGTELTDVYREWNLANHDELIRTVQGIPALLDELHAAGARTGVVSSKKSETVRLGLRAVGIADRIDVLAGQEETDLHKPHPAPLLYAAAQLGAAPHDCVYVGDATVDVEAAHAAGMGSVAVSWGAGLEPALAATHPDAFVEDVAGLRAALFGPPGA</sequence>
<evidence type="ECO:0000256" key="5">
    <source>
        <dbReference type="ARBA" id="ARBA00080335"/>
    </source>
</evidence>
<protein>
    <recommendedName>
        <fullName evidence="4">Tyrosine-protein kinase PtkA</fullName>
    </recommendedName>
    <alternativeName>
        <fullName evidence="5">Protein tyrosine kinase A</fullName>
    </alternativeName>
</protein>
<dbReference type="InterPro" id="IPR023198">
    <property type="entry name" value="PGP-like_dom2"/>
</dbReference>
<dbReference type="NCBIfam" id="TIGR01509">
    <property type="entry name" value="HAD-SF-IA-v3"/>
    <property type="match status" value="1"/>
</dbReference>
<dbReference type="FunFam" id="3.40.50.1000:FF:000022">
    <property type="entry name" value="Phosphoglycolate phosphatase"/>
    <property type="match status" value="1"/>
</dbReference>
<keyword evidence="2" id="KW-0418">Kinase</keyword>
<dbReference type="RefSeq" id="WP_140743070.1">
    <property type="nucleotide sequence ID" value="NZ_RCZM01000006.1"/>
</dbReference>
<accession>A0A502CN19</accession>
<dbReference type="InterPro" id="IPR023214">
    <property type="entry name" value="HAD_sf"/>
</dbReference>
<keyword evidence="2" id="KW-0829">Tyrosine-protein kinase</keyword>
<evidence type="ECO:0000256" key="4">
    <source>
        <dbReference type="ARBA" id="ARBA00069527"/>
    </source>
</evidence>
<name>A0A502CN19_9MICO</name>
<dbReference type="GO" id="GO:0006281">
    <property type="term" value="P:DNA repair"/>
    <property type="evidence" value="ECO:0007669"/>
    <property type="project" value="TreeGrafter"/>
</dbReference>
<dbReference type="Proteomes" id="UP000317722">
    <property type="component" value="Unassembled WGS sequence"/>
</dbReference>